<dbReference type="OrthoDB" id="5421at2759"/>
<organism evidence="10 11">
    <name type="scientific">Panaeolus cyanescens</name>
    <dbReference type="NCBI Taxonomy" id="181874"/>
    <lineage>
        <taxon>Eukaryota</taxon>
        <taxon>Fungi</taxon>
        <taxon>Dikarya</taxon>
        <taxon>Basidiomycota</taxon>
        <taxon>Agaricomycotina</taxon>
        <taxon>Agaricomycetes</taxon>
        <taxon>Agaricomycetidae</taxon>
        <taxon>Agaricales</taxon>
        <taxon>Agaricineae</taxon>
        <taxon>Galeropsidaceae</taxon>
        <taxon>Panaeolus</taxon>
    </lineage>
</organism>
<dbReference type="GO" id="GO:0005524">
    <property type="term" value="F:ATP binding"/>
    <property type="evidence" value="ECO:0007669"/>
    <property type="project" value="UniProtKB-KW"/>
</dbReference>
<evidence type="ECO:0000313" key="10">
    <source>
        <dbReference type="EMBL" id="PPQ68285.1"/>
    </source>
</evidence>
<dbReference type="Gene3D" id="3.40.50.300">
    <property type="entry name" value="P-loop containing nucleotide triphosphate hydrolases"/>
    <property type="match status" value="2"/>
</dbReference>
<dbReference type="GO" id="GO:0005634">
    <property type="term" value="C:nucleus"/>
    <property type="evidence" value="ECO:0007669"/>
    <property type="project" value="UniProtKB-SubCell"/>
</dbReference>
<dbReference type="Gene3D" id="1.20.920.10">
    <property type="entry name" value="Bromodomain-like"/>
    <property type="match status" value="1"/>
</dbReference>
<feature type="region of interest" description="Disordered" evidence="8">
    <location>
        <begin position="1"/>
        <end position="362"/>
    </location>
</feature>
<keyword evidence="7" id="KW-0539">Nucleus</keyword>
<dbReference type="Pfam" id="PF17862">
    <property type="entry name" value="AAA_lid_3"/>
    <property type="match status" value="1"/>
</dbReference>
<evidence type="ECO:0000256" key="3">
    <source>
        <dbReference type="ARBA" id="ARBA00022741"/>
    </source>
</evidence>
<feature type="region of interest" description="Disordered" evidence="8">
    <location>
        <begin position="1298"/>
        <end position="1391"/>
    </location>
</feature>
<dbReference type="GO" id="GO:0003682">
    <property type="term" value="F:chromatin binding"/>
    <property type="evidence" value="ECO:0007669"/>
    <property type="project" value="TreeGrafter"/>
</dbReference>
<dbReference type="GO" id="GO:0042393">
    <property type="term" value="F:histone binding"/>
    <property type="evidence" value="ECO:0007669"/>
    <property type="project" value="TreeGrafter"/>
</dbReference>
<keyword evidence="5" id="KW-0067">ATP-binding</keyword>
<dbReference type="SMART" id="SM00382">
    <property type="entry name" value="AAA"/>
    <property type="match status" value="1"/>
</dbReference>
<dbReference type="InterPro" id="IPR003593">
    <property type="entry name" value="AAA+_ATPase"/>
</dbReference>
<dbReference type="InterPro" id="IPR041569">
    <property type="entry name" value="AAA_lid_3"/>
</dbReference>
<dbReference type="SUPFAM" id="SSF52540">
    <property type="entry name" value="P-loop containing nucleoside triphosphate hydrolases"/>
    <property type="match status" value="2"/>
</dbReference>
<keyword evidence="4" id="KW-0378">Hydrolase</keyword>
<dbReference type="PANTHER" id="PTHR23069:SF0">
    <property type="entry name" value="TAT-BINDING HOMOLOG 7"/>
    <property type="match status" value="1"/>
</dbReference>
<accession>A0A409VPS8</accession>
<feature type="region of interest" description="Disordered" evidence="8">
    <location>
        <begin position="1431"/>
        <end position="1457"/>
    </location>
</feature>
<dbReference type="GO" id="GO:0006337">
    <property type="term" value="P:nucleosome disassembly"/>
    <property type="evidence" value="ECO:0007669"/>
    <property type="project" value="TreeGrafter"/>
</dbReference>
<dbReference type="FunFam" id="3.40.50.300:FF:000061">
    <property type="entry name" value="ATPase family, AAA domain-containing 2"/>
    <property type="match status" value="1"/>
</dbReference>
<evidence type="ECO:0000256" key="7">
    <source>
        <dbReference type="ARBA" id="ARBA00023242"/>
    </source>
</evidence>
<evidence type="ECO:0000256" key="4">
    <source>
        <dbReference type="ARBA" id="ARBA00022801"/>
    </source>
</evidence>
<dbReference type="PANTHER" id="PTHR23069">
    <property type="entry name" value="AAA DOMAIN-CONTAINING"/>
    <property type="match status" value="1"/>
</dbReference>
<dbReference type="Proteomes" id="UP000284842">
    <property type="component" value="Unassembled WGS sequence"/>
</dbReference>
<dbReference type="STRING" id="181874.A0A409VPS8"/>
<feature type="compositionally biased region" description="Polar residues" evidence="8">
    <location>
        <begin position="1226"/>
        <end position="1237"/>
    </location>
</feature>
<gene>
    <name evidence="10" type="ORF">CVT24_005101</name>
</gene>
<evidence type="ECO:0000256" key="8">
    <source>
        <dbReference type="SAM" id="MobiDB-lite"/>
    </source>
</evidence>
<evidence type="ECO:0000259" key="9">
    <source>
        <dbReference type="SMART" id="SM00382"/>
    </source>
</evidence>
<feature type="compositionally biased region" description="Basic and acidic residues" evidence="8">
    <location>
        <begin position="1117"/>
        <end position="1143"/>
    </location>
</feature>
<evidence type="ECO:0000256" key="6">
    <source>
        <dbReference type="ARBA" id="ARBA00023117"/>
    </source>
</evidence>
<dbReference type="Pfam" id="PF00004">
    <property type="entry name" value="AAA"/>
    <property type="match status" value="1"/>
</dbReference>
<keyword evidence="3" id="KW-0547">Nucleotide-binding</keyword>
<keyword evidence="11" id="KW-1185">Reference proteome</keyword>
<dbReference type="SUPFAM" id="SSF47370">
    <property type="entry name" value="Bromodomain"/>
    <property type="match status" value="1"/>
</dbReference>
<dbReference type="InterPro" id="IPR003960">
    <property type="entry name" value="ATPase_AAA_CS"/>
</dbReference>
<evidence type="ECO:0000256" key="2">
    <source>
        <dbReference type="ARBA" id="ARBA00006914"/>
    </source>
</evidence>
<dbReference type="InterPro" id="IPR003959">
    <property type="entry name" value="ATPase_AAA_core"/>
</dbReference>
<evidence type="ECO:0000256" key="5">
    <source>
        <dbReference type="ARBA" id="ARBA00022840"/>
    </source>
</evidence>
<dbReference type="InParanoid" id="A0A409VPS8"/>
<feature type="compositionally biased region" description="Acidic residues" evidence="8">
    <location>
        <begin position="63"/>
        <end position="75"/>
    </location>
</feature>
<dbReference type="InterPro" id="IPR045199">
    <property type="entry name" value="ATAD2-like"/>
</dbReference>
<feature type="compositionally biased region" description="Polar residues" evidence="8">
    <location>
        <begin position="1"/>
        <end position="17"/>
    </location>
</feature>
<feature type="compositionally biased region" description="Basic and acidic residues" evidence="8">
    <location>
        <begin position="1203"/>
        <end position="1216"/>
    </location>
</feature>
<dbReference type="InterPro" id="IPR036427">
    <property type="entry name" value="Bromodomain-like_sf"/>
</dbReference>
<feature type="compositionally biased region" description="Polar residues" evidence="8">
    <location>
        <begin position="1298"/>
        <end position="1317"/>
    </location>
</feature>
<dbReference type="GO" id="GO:0045815">
    <property type="term" value="P:transcription initiation-coupled chromatin remodeling"/>
    <property type="evidence" value="ECO:0007669"/>
    <property type="project" value="TreeGrafter"/>
</dbReference>
<proteinExistence type="inferred from homology"/>
<feature type="compositionally biased region" description="Polar residues" evidence="8">
    <location>
        <begin position="1337"/>
        <end position="1364"/>
    </location>
</feature>
<dbReference type="FunFam" id="3.40.50.300:FF:001218">
    <property type="entry name" value="AAA family ATPase, putative"/>
    <property type="match status" value="1"/>
</dbReference>
<dbReference type="FunCoup" id="A0A409VPS8">
    <property type="interactions" value="492"/>
</dbReference>
<evidence type="ECO:0000313" key="11">
    <source>
        <dbReference type="Proteomes" id="UP000284842"/>
    </source>
</evidence>
<evidence type="ECO:0000256" key="1">
    <source>
        <dbReference type="ARBA" id="ARBA00004123"/>
    </source>
</evidence>
<dbReference type="Gene3D" id="1.10.8.60">
    <property type="match status" value="1"/>
</dbReference>
<feature type="compositionally biased region" description="Pro residues" evidence="8">
    <location>
        <begin position="285"/>
        <end position="299"/>
    </location>
</feature>
<name>A0A409VPS8_9AGAR</name>
<reference evidence="10 11" key="1">
    <citation type="journal article" date="2018" name="Evol. Lett.">
        <title>Horizontal gene cluster transfer increased hallucinogenic mushroom diversity.</title>
        <authorList>
            <person name="Reynolds H.T."/>
            <person name="Vijayakumar V."/>
            <person name="Gluck-Thaler E."/>
            <person name="Korotkin H.B."/>
            <person name="Matheny P.B."/>
            <person name="Slot J.C."/>
        </authorList>
    </citation>
    <scope>NUCLEOTIDE SEQUENCE [LARGE SCALE GENOMIC DNA]</scope>
    <source>
        <strain evidence="10 11">2629</strain>
    </source>
</reference>
<dbReference type="EMBL" id="NHTK01006011">
    <property type="protein sequence ID" value="PPQ68285.1"/>
    <property type="molecule type" value="Genomic_DNA"/>
</dbReference>
<feature type="compositionally biased region" description="Low complexity" evidence="8">
    <location>
        <begin position="194"/>
        <end position="210"/>
    </location>
</feature>
<dbReference type="PROSITE" id="PS00674">
    <property type="entry name" value="AAA"/>
    <property type="match status" value="1"/>
</dbReference>
<protein>
    <recommendedName>
        <fullName evidence="9">AAA+ ATPase domain-containing protein</fullName>
    </recommendedName>
</protein>
<feature type="domain" description="AAA+ ATPase" evidence="9">
    <location>
        <begin position="436"/>
        <end position="577"/>
    </location>
</feature>
<dbReference type="InterPro" id="IPR027417">
    <property type="entry name" value="P-loop_NTPase"/>
</dbReference>
<dbReference type="GO" id="GO:0016887">
    <property type="term" value="F:ATP hydrolysis activity"/>
    <property type="evidence" value="ECO:0007669"/>
    <property type="project" value="InterPro"/>
</dbReference>
<comment type="similarity">
    <text evidence="2">Belongs to the AAA ATPase family.</text>
</comment>
<keyword evidence="6" id="KW-0103">Bromodomain</keyword>
<comment type="caution">
    <text evidence="10">The sequence shown here is derived from an EMBL/GenBank/DDBJ whole genome shotgun (WGS) entry which is preliminary data.</text>
</comment>
<feature type="region of interest" description="Disordered" evidence="8">
    <location>
        <begin position="1117"/>
        <end position="1241"/>
    </location>
</feature>
<sequence>MHEPDSTNLGESSSLNLPPNHEGPSSLRIKIKPAHNMAITRRSSRLSSTGGASGSEYQASEKNDDEDMKQEEEDHEPPPEIVTTSRGRNIIKKSYVESSPERDEEMAPPPTSKGRRSAHTLFDDDGDGEEEVQRVTRSTRSTRRLHVMEDDDEEDEPRGRLTRSRNTTRNLEGFVVSDDEGHGSRYNTRNRSKPTTTSSRQPQRSSGRSTRNSRRAAAKQTDQDFNPDHSDSNGSLDADGSLDDAPRTSSEPEPEPEPEHEQEPEEENDGRPYSLRQRQPINYAIPPPLEDLPKPPPRAAGPKGGRIGHKGKGRSLGWSASGAELGRWMGMPRDDSDSDAPTRTPRKQPFGNMGPFGSGAVPGGAGGMLGDLAAGTPSNLGKIGDAALADADPLGVNQNVTFDEVGGLDDHIHALKEMTLLPLLYPEVFQRFNVTPPRGVLFHGPPGTGKTLLARALAASCRSGGRQISFFMRKGADCLSKWVGEAERQLRLLFEEARNSQPSIIFFDEIDGLAPVRSSKQDQIHASIVSTLLALMDGMDGRGQVVVIGATNRPDAVDPALRRPGRFDREFYFGLPGLEAREKILGIMTKKWEGWGAHEDDKVEEKQKEIKDRIAGLAKLTKGYGGADLRALCTEAALNAIQRRYPQVYKSTDRLLLQPETIGVGLRDFMISIKKLVPSSARSSSSAATPLPSQFAPLLNDSLEEVKQVIQKVLPVEKKLTALEEAEFEDDGGEEGALEREMLSQAMQKLRVYRPRVVIHGPHGMGQNYVGAAVLHHLEGYHVQSLEIGTLLSDSTRTVEAAIVQLFVEAKRNQPSVIYIPSLMGWCAAVSETSRSTVRAMLDTLQPTDPVLLLAVVDGRFAQLPKDVKAWFGGGKDNRVLLHSPTPTQRGEFFDGLIKDIQRPPNNFADGMERRKRVLEELPIAPPLEPRKPTAAELELQAENDMKTITALKYRLVAILAELRRKFKRFTKRATEEYNFDPQDYPPGGVETVTHTVVQVAQTNGVIDVTGEQATQPADDGQDVAMNGVVMEQQQVMQQLPPLYDMDLERMQIDLFKGRYLTPQDFLDDVGKIVHNANVRQHEDPERLFKAQTMFNATEMSIQEIEPAFKLECERMAGRERQRQDEKRRQKELEREKKEKENPGEAPMGTRRSARHNGLQPELAITDPVKLERKLKRQRGEDGSGQDSHGSEEDGQGPSGGENGRDAKRSRIITERPDDDDPLDTLSAQPGNLTTPGSAVRHTVVRFAPPSIEPMGPLHAGPQPSILQHPTPGVPSHPMNIHSLNNVSYQETTLNNHQFSNPQHFTASPQSYSQNPYPDQMSVDVQSPAPAPPRFNNLLNPAPTSASPFQNNLYPARNTGSPYNFSPPEPATDPSDPFYTGPTPPVQQNHQRAQGAMPLHGILNNAKTPTPPLAGGSHLNVPSHIVNQSSIRKSRTPEIAGPASHRPSPVPEPTPMVVERTPTPPLPPFHVSPSLVEDLKKLLVKVTEDFNVEQLEHLRATCLATVWRHRKEWDRDELVRTLLKDVKVFVADLKEEDEDDDED</sequence>
<feature type="compositionally biased region" description="Acidic residues" evidence="8">
    <location>
        <begin position="252"/>
        <end position="268"/>
    </location>
</feature>
<dbReference type="GO" id="GO:0006334">
    <property type="term" value="P:nucleosome assembly"/>
    <property type="evidence" value="ECO:0007669"/>
    <property type="project" value="TreeGrafter"/>
</dbReference>
<comment type="subcellular location">
    <subcellularLocation>
        <location evidence="1">Nucleus</location>
    </subcellularLocation>
</comment>